<evidence type="ECO:0000313" key="2">
    <source>
        <dbReference type="Proteomes" id="UP000202583"/>
    </source>
</evidence>
<dbReference type="Proteomes" id="UP000202583">
    <property type="component" value="Segment"/>
</dbReference>
<evidence type="ECO:0000313" key="1">
    <source>
        <dbReference type="EMBL" id="BAU71418.1"/>
    </source>
</evidence>
<reference evidence="1 2" key="1">
    <citation type="submission" date="2015-07" db="EMBL/GenBank/DDBJ databases">
        <title>Two Asian jumbo phage RSL2 and RSF1 infecting the phytopathogen Ralstonia solanacearum share common features related to the phi-KZ-like phages.</title>
        <authorList>
            <person name="Kawasaki T."/>
            <person name="Fujie M."/>
            <person name="Chatchawankanphanich O."/>
            <person name="Ogata H."/>
            <person name="Yamada T."/>
        </authorList>
    </citation>
    <scope>NUCLEOTIDE SEQUENCE [LARGE SCALE GENOMIC DNA]</scope>
    <source>
        <strain evidence="1 2">RSF1</strain>
    </source>
</reference>
<dbReference type="KEGG" id="vg:35985077"/>
<protein>
    <submittedName>
        <fullName evidence="1">Uncharacterized protein</fullName>
    </submittedName>
</protein>
<name>A0A146I5Q6_9CAUD</name>
<sequence>MGEPDGEIPTTKVYFMTFEPRSRKIESSHFRITAL</sequence>
<keyword evidence="2" id="KW-1185">Reference proteome</keyword>
<dbReference type="RefSeq" id="YP_009241390.1">
    <property type="nucleotide sequence ID" value="NC_028899.1"/>
</dbReference>
<proteinExistence type="predicted"/>
<accession>A0A146I5Q6</accession>
<organism evidence="1 2">
    <name type="scientific">Ralstonia phage RSF1</name>
    <dbReference type="NCBI Taxonomy" id="1689679"/>
    <lineage>
        <taxon>Viruses</taxon>
        <taxon>Duplodnaviria</taxon>
        <taxon>Heunggongvirae</taxon>
        <taxon>Uroviricota</taxon>
        <taxon>Caudoviricetes</taxon>
        <taxon>Chimalliviridae</taxon>
        <taxon>Chiangmaivirus</taxon>
        <taxon>Chiangmaivirus RSF1</taxon>
    </lineage>
</organism>
<dbReference type="GeneID" id="35985077"/>
<dbReference type="EMBL" id="AP014927">
    <property type="protein sequence ID" value="BAU71418.1"/>
    <property type="molecule type" value="Genomic_DNA"/>
</dbReference>